<dbReference type="Gene3D" id="1.10.565.10">
    <property type="entry name" value="Retinoid X Receptor"/>
    <property type="match status" value="1"/>
</dbReference>
<dbReference type="GO" id="GO:0000978">
    <property type="term" value="F:RNA polymerase II cis-regulatory region sequence-specific DNA binding"/>
    <property type="evidence" value="ECO:0000318"/>
    <property type="project" value="GO_Central"/>
</dbReference>
<dbReference type="GO" id="GO:0005634">
    <property type="term" value="C:nucleus"/>
    <property type="evidence" value="ECO:0000318"/>
    <property type="project" value="GO_Central"/>
</dbReference>
<dbReference type="FunFam" id="3.30.50.10:FF:000006">
    <property type="entry name" value="Nuclear receptor subfamily 5 group A member"/>
    <property type="match status" value="1"/>
</dbReference>
<feature type="region of interest" description="Disordered" evidence="10">
    <location>
        <begin position="1"/>
        <end position="37"/>
    </location>
</feature>
<keyword evidence="4" id="KW-0862">Zinc</keyword>
<evidence type="ECO:0000256" key="8">
    <source>
        <dbReference type="ARBA" id="ARBA00023170"/>
    </source>
</evidence>
<evidence type="ECO:0000256" key="2">
    <source>
        <dbReference type="ARBA" id="ARBA00022723"/>
    </source>
</evidence>
<dbReference type="AlphaFoldDB" id="A0A2A6BNZ0"/>
<evidence type="ECO:0000256" key="7">
    <source>
        <dbReference type="ARBA" id="ARBA00023163"/>
    </source>
</evidence>
<keyword evidence="3" id="KW-0863">Zinc-finger</keyword>
<evidence type="ECO:0000256" key="6">
    <source>
        <dbReference type="ARBA" id="ARBA00023125"/>
    </source>
</evidence>
<dbReference type="SMART" id="SM00399">
    <property type="entry name" value="ZnF_C4"/>
    <property type="match status" value="1"/>
</dbReference>
<organism evidence="11 12">
    <name type="scientific">Pristionchus pacificus</name>
    <name type="common">Parasitic nematode worm</name>
    <dbReference type="NCBI Taxonomy" id="54126"/>
    <lineage>
        <taxon>Eukaryota</taxon>
        <taxon>Metazoa</taxon>
        <taxon>Ecdysozoa</taxon>
        <taxon>Nematoda</taxon>
        <taxon>Chromadorea</taxon>
        <taxon>Rhabditida</taxon>
        <taxon>Rhabditina</taxon>
        <taxon>Diplogasteromorpha</taxon>
        <taxon>Diplogasteroidea</taxon>
        <taxon>Neodiplogasteridae</taxon>
        <taxon>Pristionchus</taxon>
    </lineage>
</organism>
<proteinExistence type="predicted"/>
<feature type="compositionally biased region" description="Polar residues" evidence="10">
    <location>
        <begin position="213"/>
        <end position="223"/>
    </location>
</feature>
<evidence type="ECO:0000256" key="10">
    <source>
        <dbReference type="SAM" id="MobiDB-lite"/>
    </source>
</evidence>
<dbReference type="PROSITE" id="PS51843">
    <property type="entry name" value="NR_LBD"/>
    <property type="match status" value="1"/>
</dbReference>
<accession>A0A2A6BNZ0</accession>
<dbReference type="Gene3D" id="3.30.50.10">
    <property type="entry name" value="Erythroid Transcription Factor GATA-1, subunit A"/>
    <property type="match status" value="1"/>
</dbReference>
<dbReference type="PANTHER" id="PTHR45805:SF2">
    <property type="entry name" value="NUCLEAR HORMONE RECEPTOR HR3-RELATED"/>
    <property type="match status" value="1"/>
</dbReference>
<dbReference type="EnsemblMetazoa" id="PPA36871.1">
    <property type="protein sequence ID" value="PPA36871.1"/>
    <property type="gene ID" value="WBGene00275240"/>
</dbReference>
<evidence type="ECO:0000256" key="1">
    <source>
        <dbReference type="ARBA" id="ARBA00004123"/>
    </source>
</evidence>
<dbReference type="PROSITE" id="PS51030">
    <property type="entry name" value="NUCLEAR_REC_DBD_2"/>
    <property type="match status" value="1"/>
</dbReference>
<name>A0A2A6BNZ0_PRIPA</name>
<reference evidence="11" key="2">
    <citation type="submission" date="2022-06" db="UniProtKB">
        <authorList>
            <consortium name="EnsemblMetazoa"/>
        </authorList>
    </citation>
    <scope>IDENTIFICATION</scope>
    <source>
        <strain evidence="11">PS312</strain>
    </source>
</reference>
<evidence type="ECO:0000313" key="12">
    <source>
        <dbReference type="Proteomes" id="UP000005239"/>
    </source>
</evidence>
<evidence type="ECO:0000256" key="9">
    <source>
        <dbReference type="ARBA" id="ARBA00023242"/>
    </source>
</evidence>
<dbReference type="GO" id="GO:0004879">
    <property type="term" value="F:nuclear receptor activity"/>
    <property type="evidence" value="ECO:0000318"/>
    <property type="project" value="GO_Central"/>
</dbReference>
<dbReference type="SUPFAM" id="SSF57716">
    <property type="entry name" value="Glucocorticoid receptor-like (DNA-binding domain)"/>
    <property type="match status" value="1"/>
</dbReference>
<keyword evidence="8" id="KW-0675">Receptor</keyword>
<evidence type="ECO:0000313" key="11">
    <source>
        <dbReference type="EnsemblMetazoa" id="PPA36871.1"/>
    </source>
</evidence>
<keyword evidence="2" id="KW-0479">Metal-binding</keyword>
<dbReference type="PRINTS" id="PR00047">
    <property type="entry name" value="STROIDFINGER"/>
</dbReference>
<dbReference type="PRINTS" id="PR00398">
    <property type="entry name" value="STRDHORMONER"/>
</dbReference>
<keyword evidence="5" id="KW-0805">Transcription regulation</keyword>
<reference evidence="12" key="1">
    <citation type="journal article" date="2008" name="Nat. Genet.">
        <title>The Pristionchus pacificus genome provides a unique perspective on nematode lifestyle and parasitism.</title>
        <authorList>
            <person name="Dieterich C."/>
            <person name="Clifton S.W."/>
            <person name="Schuster L.N."/>
            <person name="Chinwalla A."/>
            <person name="Delehaunty K."/>
            <person name="Dinkelacker I."/>
            <person name="Fulton L."/>
            <person name="Fulton R."/>
            <person name="Godfrey J."/>
            <person name="Minx P."/>
            <person name="Mitreva M."/>
            <person name="Roeseler W."/>
            <person name="Tian H."/>
            <person name="Witte H."/>
            <person name="Yang S.P."/>
            <person name="Wilson R.K."/>
            <person name="Sommer R.J."/>
        </authorList>
    </citation>
    <scope>NUCLEOTIDE SEQUENCE [LARGE SCALE GENOMIC DNA]</scope>
    <source>
        <strain evidence="12">PS312</strain>
    </source>
</reference>
<feature type="region of interest" description="Disordered" evidence="10">
    <location>
        <begin position="176"/>
        <end position="223"/>
    </location>
</feature>
<dbReference type="Proteomes" id="UP000005239">
    <property type="component" value="Unassembled WGS sequence"/>
</dbReference>
<dbReference type="InterPro" id="IPR001723">
    <property type="entry name" value="Nuclear_hrmn_rcpt"/>
</dbReference>
<accession>A0A8R1URD0</accession>
<keyword evidence="6" id="KW-0238">DNA-binding</keyword>
<dbReference type="InterPro" id="IPR001628">
    <property type="entry name" value="Znf_hrmn_rcpt"/>
</dbReference>
<dbReference type="GO" id="GO:0006357">
    <property type="term" value="P:regulation of transcription by RNA polymerase II"/>
    <property type="evidence" value="ECO:0000318"/>
    <property type="project" value="GO_Central"/>
</dbReference>
<gene>
    <name evidence="11" type="primary">WBGene00275240</name>
</gene>
<sequence length="625" mass="69954">MESGQPLQPLPAQSQTDKQESKAPPPPPPHHQQQQPPQLLHLQVPQHIPHSAAATGGYHFMYPEGVGFPHHPIKLEYHSPPGAYNEVTLSRGDENIHPPAAFAAAQCCRVCGDKSSGVHYGVITCEGCKGFFRRSQQTATAFQCNQKQECEINRTTRNRCQYCRLQKCLSLGMSRDASKGVRSPKNGGGGGKKNPQTVLVPSATVRPPPQLLTPASSTTDGSILVYSSSDSERTLSNSPDEPLLDDDITAAVMQGLAASEADTSIIPALPPGSSGTPLKEERDTATHATVPYRPCGFIHEDDEYEPYVVEQLRARNIKVTNELEESWLRIRSGMLIYGYPFSPAMFPTYGKSRKAARAEYGAGLADGYDGLGNIQPLPLPVEPVDPSWTKDDLLKHEAINDSWLRGTRLVMELEKWCSETFRHANAPNAEKYKTMSRLDMWGHMTRLTCRVFTGIIEFCKHMRYFQQVPQHEQIALLKSKLFPLLFLLVARAIKWEEEPFPSLRLADESISREMIEAVPEEYEEGKLLREAYNIVLAIHACALSHAELGLLLGTILCDGEPKEQASFHHFQQWPLKQFVYELFWYPRGPRRGSFKVAEVLHNLTAESQQDPAISELYRELFLMDD</sequence>
<dbReference type="Pfam" id="PF00105">
    <property type="entry name" value="zf-C4"/>
    <property type="match status" value="1"/>
</dbReference>
<evidence type="ECO:0000256" key="4">
    <source>
        <dbReference type="ARBA" id="ARBA00022833"/>
    </source>
</evidence>
<dbReference type="PROSITE" id="PS00031">
    <property type="entry name" value="NUCLEAR_REC_DBD_1"/>
    <property type="match status" value="1"/>
</dbReference>
<dbReference type="PANTHER" id="PTHR45805">
    <property type="entry name" value="NUCLEAR HORMONE RECEPTOR HR3-RELATED"/>
    <property type="match status" value="1"/>
</dbReference>
<dbReference type="OrthoDB" id="5771769at2759"/>
<keyword evidence="12" id="KW-1185">Reference proteome</keyword>
<dbReference type="InterPro" id="IPR035500">
    <property type="entry name" value="NHR-like_dom_sf"/>
</dbReference>
<dbReference type="InterPro" id="IPR013088">
    <property type="entry name" value="Znf_NHR/GATA"/>
</dbReference>
<dbReference type="SUPFAM" id="SSF48508">
    <property type="entry name" value="Nuclear receptor ligand-binding domain"/>
    <property type="match status" value="1"/>
</dbReference>
<protein>
    <submittedName>
        <fullName evidence="11">Nuclear receptor</fullName>
    </submittedName>
</protein>
<comment type="subcellular location">
    <subcellularLocation>
        <location evidence="1">Nucleus</location>
    </subcellularLocation>
</comment>
<dbReference type="InterPro" id="IPR000536">
    <property type="entry name" value="Nucl_hrmn_rcpt_lig-bd"/>
</dbReference>
<dbReference type="GO" id="GO:0008270">
    <property type="term" value="F:zinc ion binding"/>
    <property type="evidence" value="ECO:0007669"/>
    <property type="project" value="UniProtKB-KW"/>
</dbReference>
<evidence type="ECO:0000256" key="5">
    <source>
        <dbReference type="ARBA" id="ARBA00023015"/>
    </source>
</evidence>
<keyword evidence="7" id="KW-0804">Transcription</keyword>
<evidence type="ECO:0000256" key="3">
    <source>
        <dbReference type="ARBA" id="ARBA00022771"/>
    </source>
</evidence>
<keyword evidence="9" id="KW-0539">Nucleus</keyword>